<dbReference type="SUPFAM" id="SSF75169">
    <property type="entry name" value="DsrEFH-like"/>
    <property type="match status" value="1"/>
</dbReference>
<dbReference type="Gene3D" id="3.40.1260.10">
    <property type="entry name" value="DsrEFH-like"/>
    <property type="match status" value="1"/>
</dbReference>
<accession>A0ABT0PC26</accession>
<proteinExistence type="inferred from homology"/>
<protein>
    <submittedName>
        <fullName evidence="2">Sulfurtransferase complex subunit TusC</fullName>
    </submittedName>
</protein>
<comment type="similarity">
    <text evidence="1">Belongs to the DsrF/TusC family.</text>
</comment>
<sequence length="117" mass="12923">MKFCFISSHAPYGSTLARDGIESLLVAASYDMNATVLFMGDGVLQLVAEQEPGELPQKNTGAMLQALEMYGIENILVCREDMLVFGLQAEQLLLKAKQVSRSDIPGIIREQDRVLNF</sequence>
<reference evidence="2 3" key="1">
    <citation type="submission" date="2022-05" db="EMBL/GenBank/DDBJ databases">
        <authorList>
            <person name="Park J.-S."/>
        </authorList>
    </citation>
    <scope>NUCLEOTIDE SEQUENCE [LARGE SCALE GENOMIC DNA]</scope>
    <source>
        <strain evidence="2 3">2012CJ34-2</strain>
    </source>
</reference>
<dbReference type="InterPro" id="IPR003787">
    <property type="entry name" value="Sulphur_relay_DsrE/F-like"/>
</dbReference>
<dbReference type="PANTHER" id="PTHR38780">
    <property type="entry name" value="PROTEIN TUSC"/>
    <property type="match status" value="1"/>
</dbReference>
<evidence type="ECO:0000313" key="2">
    <source>
        <dbReference type="EMBL" id="MCL6268806.1"/>
    </source>
</evidence>
<evidence type="ECO:0000313" key="3">
    <source>
        <dbReference type="Proteomes" id="UP001203338"/>
    </source>
</evidence>
<dbReference type="InterPro" id="IPR017462">
    <property type="entry name" value="Sulphur_relay_TusC/DsrF"/>
</dbReference>
<comment type="caution">
    <text evidence="2">The sequence shown here is derived from an EMBL/GenBank/DDBJ whole genome shotgun (WGS) entry which is preliminary data.</text>
</comment>
<dbReference type="InterPro" id="IPR027396">
    <property type="entry name" value="DsrEFH-like"/>
</dbReference>
<dbReference type="RefSeq" id="WP_249697636.1">
    <property type="nucleotide sequence ID" value="NZ_JAMFLX010000002.1"/>
</dbReference>
<evidence type="ECO:0000256" key="1">
    <source>
        <dbReference type="ARBA" id="ARBA00005996"/>
    </source>
</evidence>
<gene>
    <name evidence="2" type="primary">tusC</name>
    <name evidence="2" type="ORF">M3P05_02425</name>
</gene>
<name>A0ABT0PC26_9GAMM</name>
<dbReference type="Pfam" id="PF02635">
    <property type="entry name" value="DsrE"/>
    <property type="match status" value="1"/>
</dbReference>
<dbReference type="NCBIfam" id="TIGR03010">
    <property type="entry name" value="sulf_tusC_dsrF"/>
    <property type="match status" value="1"/>
</dbReference>
<dbReference type="Proteomes" id="UP001203338">
    <property type="component" value="Unassembled WGS sequence"/>
</dbReference>
<dbReference type="EMBL" id="JAMFLX010000002">
    <property type="protein sequence ID" value="MCL6268806.1"/>
    <property type="molecule type" value="Genomic_DNA"/>
</dbReference>
<dbReference type="NCBIfam" id="NF001238">
    <property type="entry name" value="PRK00211.1"/>
    <property type="match status" value="1"/>
</dbReference>
<organism evidence="2 3">
    <name type="scientific">Parendozoicomonas callyspongiae</name>
    <dbReference type="NCBI Taxonomy" id="2942213"/>
    <lineage>
        <taxon>Bacteria</taxon>
        <taxon>Pseudomonadati</taxon>
        <taxon>Pseudomonadota</taxon>
        <taxon>Gammaproteobacteria</taxon>
        <taxon>Oceanospirillales</taxon>
        <taxon>Endozoicomonadaceae</taxon>
        <taxon>Parendozoicomonas</taxon>
    </lineage>
</organism>
<dbReference type="PANTHER" id="PTHR38780:SF1">
    <property type="entry name" value="PROTEIN TUSC"/>
    <property type="match status" value="1"/>
</dbReference>
<keyword evidence="3" id="KW-1185">Reference proteome</keyword>